<comment type="caution">
    <text evidence="1">The sequence shown here is derived from an EMBL/GenBank/DDBJ whole genome shotgun (WGS) entry which is preliminary data.</text>
</comment>
<accession>A0A7X5AS07</accession>
<proteinExistence type="predicted"/>
<feature type="non-terminal residue" evidence="1">
    <location>
        <position position="1"/>
    </location>
</feature>
<name>A0A7X5AS07_9GAMM</name>
<sequence>TVSGGSTGKGVLFSQSLDRVEPIYELDFPIEFASVNGIHSKTLSELISQVYDFQNFIYEKAVFKASSPQLVIRAEKRRSLLVKANKRAINKLKRVTKQSR</sequence>
<dbReference type="EMBL" id="WXWW01000058">
    <property type="protein sequence ID" value="NAW64277.1"/>
    <property type="molecule type" value="Genomic_DNA"/>
</dbReference>
<dbReference type="RefSeq" id="WP_161442904.1">
    <property type="nucleotide sequence ID" value="NZ_WXWW01000058.1"/>
</dbReference>
<reference evidence="1 2" key="1">
    <citation type="submission" date="2017-05" db="EMBL/GenBank/DDBJ databases">
        <title>High clonality and local adaptation shapes Vibrionaceae linages within an endangered oasis.</title>
        <authorList>
            <person name="Vazquez-Rosas-Landa M."/>
        </authorList>
    </citation>
    <scope>NUCLEOTIDE SEQUENCE [LARGE SCALE GENOMIC DNA]</scope>
    <source>
        <strain evidence="1 2">P46_P4S1P180</strain>
    </source>
</reference>
<organism evidence="1 2">
    <name type="scientific">Photobacterium halotolerans</name>
    <dbReference type="NCBI Taxonomy" id="265726"/>
    <lineage>
        <taxon>Bacteria</taxon>
        <taxon>Pseudomonadati</taxon>
        <taxon>Pseudomonadota</taxon>
        <taxon>Gammaproteobacteria</taxon>
        <taxon>Vibrionales</taxon>
        <taxon>Vibrionaceae</taxon>
        <taxon>Photobacterium</taxon>
    </lineage>
</organism>
<dbReference type="Proteomes" id="UP000465712">
    <property type="component" value="Unassembled WGS sequence"/>
</dbReference>
<gene>
    <name evidence="1" type="ORF">CAG72_03510</name>
</gene>
<protein>
    <submittedName>
        <fullName evidence="1">Uncharacterized protein</fullName>
    </submittedName>
</protein>
<dbReference type="AlphaFoldDB" id="A0A7X5AS07"/>
<evidence type="ECO:0000313" key="1">
    <source>
        <dbReference type="EMBL" id="NAW64277.1"/>
    </source>
</evidence>
<evidence type="ECO:0000313" key="2">
    <source>
        <dbReference type="Proteomes" id="UP000465712"/>
    </source>
</evidence>